<dbReference type="NCBIfam" id="TIGR03840">
    <property type="entry name" value="TMPT_Se_Te"/>
    <property type="match status" value="1"/>
</dbReference>
<dbReference type="InterPro" id="IPR022474">
    <property type="entry name" value="Thiopur_S-MeTfrase_Se/Te_detox"/>
</dbReference>
<dbReference type="SUPFAM" id="SSF53335">
    <property type="entry name" value="S-adenosyl-L-methionine-dependent methyltransferases"/>
    <property type="match status" value="1"/>
</dbReference>
<evidence type="ECO:0000256" key="9">
    <source>
        <dbReference type="HAMAP-Rule" id="MF_00812"/>
    </source>
</evidence>
<reference evidence="10 11" key="1">
    <citation type="submission" date="2019-12" db="EMBL/GenBank/DDBJ databases">
        <title>Shewanella insulae sp. nov., isolated from a tidal flat.</title>
        <authorList>
            <person name="Yoon J.-H."/>
        </authorList>
    </citation>
    <scope>NUCLEOTIDE SEQUENCE [LARGE SCALE GENOMIC DNA]</scope>
    <source>
        <strain evidence="10 11">JBTF-M18</strain>
    </source>
</reference>
<evidence type="ECO:0000256" key="2">
    <source>
        <dbReference type="ARBA" id="ARBA00004496"/>
    </source>
</evidence>
<accession>A0A6L7HU96</accession>
<dbReference type="GO" id="GO:0008119">
    <property type="term" value="F:thiopurine S-methyltransferase activity"/>
    <property type="evidence" value="ECO:0007669"/>
    <property type="project" value="UniProtKB-UniRule"/>
</dbReference>
<dbReference type="InterPro" id="IPR029063">
    <property type="entry name" value="SAM-dependent_MTases_sf"/>
</dbReference>
<sequence length="218" mass="25080">MQPSFWHDKWASQQIGFHLDEVNALLIDYWPQLKLAAGSQVFVPLCGKTLDLCYLAEQGLEVIGCELNQSAVEQFFSENDLPVERQTQGEHECYRTEQVSIYQGDLFRLPKEPLEAVSGFYDRAALIAWPHEMRLQYVESLAKLLPPKSIGLLITLDYPQEALNGPPFAVSDAWIQEQMSPYFEIECLSTQDVLAQNPRFVKKQVPWLTESVYRLVRR</sequence>
<organism evidence="10 11">
    <name type="scientific">Shewanella insulae</name>
    <dbReference type="NCBI Taxonomy" id="2681496"/>
    <lineage>
        <taxon>Bacteria</taxon>
        <taxon>Pseudomonadati</taxon>
        <taxon>Pseudomonadota</taxon>
        <taxon>Gammaproteobacteria</taxon>
        <taxon>Alteromonadales</taxon>
        <taxon>Shewanellaceae</taxon>
        <taxon>Shewanella</taxon>
    </lineage>
</organism>
<name>A0A6L7HU96_9GAMM</name>
<evidence type="ECO:0000256" key="5">
    <source>
        <dbReference type="ARBA" id="ARBA00022490"/>
    </source>
</evidence>
<feature type="binding site" evidence="9">
    <location>
        <position position="10"/>
    </location>
    <ligand>
        <name>S-adenosyl-L-methionine</name>
        <dbReference type="ChEBI" id="CHEBI:59789"/>
    </ligand>
</feature>
<dbReference type="PROSITE" id="PS51585">
    <property type="entry name" value="SAM_MT_TPMT"/>
    <property type="match status" value="1"/>
</dbReference>
<dbReference type="AlphaFoldDB" id="A0A6L7HU96"/>
<comment type="caution">
    <text evidence="10">The sequence shown here is derived from an EMBL/GenBank/DDBJ whole genome shotgun (WGS) entry which is preliminary data.</text>
</comment>
<evidence type="ECO:0000256" key="3">
    <source>
        <dbReference type="ARBA" id="ARBA00008145"/>
    </source>
</evidence>
<dbReference type="EC" id="2.1.1.67" evidence="4 9"/>
<comment type="subcellular location">
    <subcellularLocation>
        <location evidence="2 9">Cytoplasm</location>
    </subcellularLocation>
</comment>
<keyword evidence="5 9" id="KW-0963">Cytoplasm</keyword>
<proteinExistence type="inferred from homology"/>
<dbReference type="Gene3D" id="3.40.50.150">
    <property type="entry name" value="Vaccinia Virus protein VP39"/>
    <property type="match status" value="1"/>
</dbReference>
<keyword evidence="8 9" id="KW-0949">S-adenosyl-L-methionine</keyword>
<gene>
    <name evidence="9" type="primary">tpm</name>
    <name evidence="10" type="ORF">GNT65_03490</name>
</gene>
<feature type="binding site" evidence="9">
    <location>
        <position position="45"/>
    </location>
    <ligand>
        <name>S-adenosyl-L-methionine</name>
        <dbReference type="ChEBI" id="CHEBI:59789"/>
    </ligand>
</feature>
<keyword evidence="11" id="KW-1185">Reference proteome</keyword>
<dbReference type="GO" id="GO:0032259">
    <property type="term" value="P:methylation"/>
    <property type="evidence" value="ECO:0007669"/>
    <property type="project" value="UniProtKB-KW"/>
</dbReference>
<feature type="binding site" evidence="9">
    <location>
        <position position="66"/>
    </location>
    <ligand>
        <name>S-adenosyl-L-methionine</name>
        <dbReference type="ChEBI" id="CHEBI:59789"/>
    </ligand>
</feature>
<dbReference type="EMBL" id="WRPA01000002">
    <property type="protein sequence ID" value="MXR67733.1"/>
    <property type="molecule type" value="Genomic_DNA"/>
</dbReference>
<dbReference type="PANTHER" id="PTHR10259">
    <property type="entry name" value="THIOPURINE S-METHYLTRANSFERASE"/>
    <property type="match status" value="1"/>
</dbReference>
<dbReference type="GO" id="GO:0010038">
    <property type="term" value="P:response to metal ion"/>
    <property type="evidence" value="ECO:0007669"/>
    <property type="project" value="InterPro"/>
</dbReference>
<dbReference type="RefSeq" id="WP_160793726.1">
    <property type="nucleotide sequence ID" value="NZ_WRPA01000002.1"/>
</dbReference>
<evidence type="ECO:0000256" key="7">
    <source>
        <dbReference type="ARBA" id="ARBA00022679"/>
    </source>
</evidence>
<dbReference type="HAMAP" id="MF_00812">
    <property type="entry name" value="Thiopur_methtran"/>
    <property type="match status" value="1"/>
</dbReference>
<evidence type="ECO:0000256" key="4">
    <source>
        <dbReference type="ARBA" id="ARBA00011905"/>
    </source>
</evidence>
<keyword evidence="6 9" id="KW-0489">Methyltransferase</keyword>
<protein>
    <recommendedName>
        <fullName evidence="4 9">Thiopurine S-methyltransferase</fullName>
        <ecNumber evidence="4 9">2.1.1.67</ecNumber>
    </recommendedName>
    <alternativeName>
        <fullName evidence="9">Thiopurine methyltransferase</fullName>
    </alternativeName>
</protein>
<feature type="binding site" evidence="9">
    <location>
        <position position="123"/>
    </location>
    <ligand>
        <name>S-adenosyl-L-methionine</name>
        <dbReference type="ChEBI" id="CHEBI:59789"/>
    </ligand>
</feature>
<dbReference type="InterPro" id="IPR008854">
    <property type="entry name" value="TPMT"/>
</dbReference>
<evidence type="ECO:0000313" key="11">
    <source>
        <dbReference type="Proteomes" id="UP000474778"/>
    </source>
</evidence>
<comment type="catalytic activity">
    <reaction evidence="1 9">
        <text>S-adenosyl-L-methionine + a thiopurine = S-adenosyl-L-homocysteine + a thiopurine S-methylether.</text>
        <dbReference type="EC" id="2.1.1.67"/>
    </reaction>
</comment>
<evidence type="ECO:0000256" key="6">
    <source>
        <dbReference type="ARBA" id="ARBA00022603"/>
    </source>
</evidence>
<evidence type="ECO:0000256" key="1">
    <source>
        <dbReference type="ARBA" id="ARBA00000903"/>
    </source>
</evidence>
<dbReference type="PIRSF" id="PIRSF023956">
    <property type="entry name" value="Thiopurine_S-methyltransferase"/>
    <property type="match status" value="1"/>
</dbReference>
<evidence type="ECO:0000313" key="10">
    <source>
        <dbReference type="EMBL" id="MXR67733.1"/>
    </source>
</evidence>
<dbReference type="InterPro" id="IPR025835">
    <property type="entry name" value="Thiopurine_S-MeTrfase"/>
</dbReference>
<dbReference type="NCBIfam" id="NF009732">
    <property type="entry name" value="PRK13255.1"/>
    <property type="match status" value="1"/>
</dbReference>
<dbReference type="PANTHER" id="PTHR10259:SF11">
    <property type="entry name" value="THIOPURINE S-METHYLTRANSFERASE"/>
    <property type="match status" value="1"/>
</dbReference>
<dbReference type="Pfam" id="PF05724">
    <property type="entry name" value="TPMT"/>
    <property type="match status" value="1"/>
</dbReference>
<dbReference type="Proteomes" id="UP000474778">
    <property type="component" value="Unassembled WGS sequence"/>
</dbReference>
<comment type="similarity">
    <text evidence="3 9">Belongs to the class I-like SAM-binding methyltransferase superfamily. TPMT family.</text>
</comment>
<dbReference type="FunFam" id="3.40.50.150:FF:000101">
    <property type="entry name" value="Thiopurine S-methyltransferase"/>
    <property type="match status" value="1"/>
</dbReference>
<evidence type="ECO:0000256" key="8">
    <source>
        <dbReference type="ARBA" id="ARBA00022691"/>
    </source>
</evidence>
<dbReference type="GO" id="GO:0005737">
    <property type="term" value="C:cytoplasm"/>
    <property type="evidence" value="ECO:0007669"/>
    <property type="project" value="UniProtKB-SubCell"/>
</dbReference>
<keyword evidence="7 9" id="KW-0808">Transferase</keyword>